<dbReference type="InterPro" id="IPR050570">
    <property type="entry name" value="Cell_wall_metabolism_enzyme"/>
</dbReference>
<feature type="signal peptide" evidence="1">
    <location>
        <begin position="1"/>
        <end position="20"/>
    </location>
</feature>
<dbReference type="GO" id="GO:0004222">
    <property type="term" value="F:metalloendopeptidase activity"/>
    <property type="evidence" value="ECO:0007669"/>
    <property type="project" value="TreeGrafter"/>
</dbReference>
<evidence type="ECO:0000256" key="1">
    <source>
        <dbReference type="SAM" id="SignalP"/>
    </source>
</evidence>
<keyword evidence="1" id="KW-0732">Signal</keyword>
<keyword evidence="4" id="KW-1185">Reference proteome</keyword>
<feature type="domain" description="M23ase beta-sheet core" evidence="2">
    <location>
        <begin position="57"/>
        <end position="123"/>
    </location>
</feature>
<dbReference type="Proteomes" id="UP000537126">
    <property type="component" value="Unassembled WGS sequence"/>
</dbReference>
<feature type="domain" description="M23ase beta-sheet core" evidence="2">
    <location>
        <begin position="143"/>
        <end position="174"/>
    </location>
</feature>
<evidence type="ECO:0000259" key="2">
    <source>
        <dbReference type="Pfam" id="PF01551"/>
    </source>
</evidence>
<dbReference type="Gene3D" id="2.70.70.10">
    <property type="entry name" value="Glucose Permease (Domain IIA)"/>
    <property type="match status" value="1"/>
</dbReference>
<feature type="chain" id="PRO_5032771200" description="M23ase beta-sheet core domain-containing protein" evidence="1">
    <location>
        <begin position="21"/>
        <end position="629"/>
    </location>
</feature>
<dbReference type="InterPro" id="IPR011055">
    <property type="entry name" value="Dup_hybrid_motif"/>
</dbReference>
<protein>
    <recommendedName>
        <fullName evidence="2">M23ase beta-sheet core domain-containing protein</fullName>
    </recommendedName>
</protein>
<dbReference type="RefSeq" id="WP_166919117.1">
    <property type="nucleotide sequence ID" value="NZ_JAASRN010000002.1"/>
</dbReference>
<dbReference type="Pfam" id="PF01551">
    <property type="entry name" value="Peptidase_M23"/>
    <property type="match status" value="2"/>
</dbReference>
<dbReference type="InterPro" id="IPR016047">
    <property type="entry name" value="M23ase_b-sheet_dom"/>
</dbReference>
<dbReference type="CDD" id="cd12797">
    <property type="entry name" value="M23_peptidase"/>
    <property type="match status" value="1"/>
</dbReference>
<dbReference type="PANTHER" id="PTHR21666:SF270">
    <property type="entry name" value="MUREIN HYDROLASE ACTIVATOR ENVC"/>
    <property type="match status" value="1"/>
</dbReference>
<dbReference type="AlphaFoldDB" id="A0A846MQX0"/>
<dbReference type="SUPFAM" id="SSF51261">
    <property type="entry name" value="Duplicated hybrid motif"/>
    <property type="match status" value="1"/>
</dbReference>
<accession>A0A846MQX0</accession>
<sequence>MRFSLLVQCLLLLWHPAAFNNLLSAQPSEYKQDWLYPLPKEYSYLTGNMGELRNNHFHGGLDIRAPIGTPVYASADGYVCRVKVSSSGYGQVVYLLHPQSRHMSVYAHLSAFAPKIKTYVREAQYAQKSFFVELFPLPGALPVKKGEIIGYVGNTGFSFGPHLHYEIRNANDNVLDPQRFFPWLMPDRRPPHVQAIAIMPLRAHSRVQQGIERRVFGLVHKGNGRYELPNAVGAYGDIGLEVNAWDYMTAAQHRYAVRSLHVEVNGKRLFAWRIEDFPMDETFSINRHLNYEVYLKSRAFFQRAYLTPDNRLGIYEGDGILHIEAGKSYRVRMVLTDVAGNESTVELQLYGQKPEAAIPKQLPVVAQPHIEWHIEEHGRLRMEVSGIGMPPRFLFLYRNGLPFKVPLAAIRYPKAVYLWDIGDAVPDWVEVNQERFYFPFYQLPADKADTLRFPKLQLYVYPHSCYAPLFVKVAETAPGQLKIGEAHQLLARPIKIAYALGRPLKAGECLYYVNQGGGVSKVKEVQQRGDTLYFEAARLGEYRLIEDRQAPSVVLVRRSARQLFFRIADDFSGIERFEAYLNGRFLLMEYESKNHSLWSDPERQEPLRGSFELHVWDGAGNRQLVRLNL</sequence>
<evidence type="ECO:0000313" key="3">
    <source>
        <dbReference type="EMBL" id="NIK73855.1"/>
    </source>
</evidence>
<proteinExistence type="predicted"/>
<comment type="caution">
    <text evidence="3">The sequence shown here is derived from an EMBL/GenBank/DDBJ whole genome shotgun (WGS) entry which is preliminary data.</text>
</comment>
<name>A0A846MQX0_9BACT</name>
<evidence type="ECO:0000313" key="4">
    <source>
        <dbReference type="Proteomes" id="UP000537126"/>
    </source>
</evidence>
<dbReference type="PANTHER" id="PTHR21666">
    <property type="entry name" value="PEPTIDASE-RELATED"/>
    <property type="match status" value="1"/>
</dbReference>
<dbReference type="EMBL" id="JAASRN010000002">
    <property type="protein sequence ID" value="NIK73855.1"/>
    <property type="molecule type" value="Genomic_DNA"/>
</dbReference>
<organism evidence="3 4">
    <name type="scientific">Thermonema lapsum</name>
    <dbReference type="NCBI Taxonomy" id="28195"/>
    <lineage>
        <taxon>Bacteria</taxon>
        <taxon>Pseudomonadati</taxon>
        <taxon>Bacteroidota</taxon>
        <taxon>Cytophagia</taxon>
        <taxon>Cytophagales</taxon>
        <taxon>Thermonemataceae</taxon>
        <taxon>Thermonema</taxon>
    </lineage>
</organism>
<gene>
    <name evidence="3" type="ORF">FHS56_001368</name>
</gene>
<reference evidence="3 4" key="1">
    <citation type="submission" date="2020-03" db="EMBL/GenBank/DDBJ databases">
        <title>Genomic Encyclopedia of Type Strains, Phase IV (KMG-IV): sequencing the most valuable type-strain genomes for metagenomic binning, comparative biology and taxonomic classification.</title>
        <authorList>
            <person name="Goeker M."/>
        </authorList>
    </citation>
    <scope>NUCLEOTIDE SEQUENCE [LARGE SCALE GENOMIC DNA]</scope>
    <source>
        <strain evidence="3 4">DSM 5718</strain>
    </source>
</reference>